<accession>A0A1H8BPE9</accession>
<dbReference type="SUPFAM" id="SSF46767">
    <property type="entry name" value="Methylated DNA-protein cysteine methyltransferase, C-terminal domain"/>
    <property type="match status" value="1"/>
</dbReference>
<dbReference type="PANTHER" id="PTHR42942:SF1">
    <property type="entry name" value="ALKYLTRANSFERASE-LIKE PROTEIN 1"/>
    <property type="match status" value="1"/>
</dbReference>
<dbReference type="GO" id="GO:0006281">
    <property type="term" value="P:DNA repair"/>
    <property type="evidence" value="ECO:0007669"/>
    <property type="project" value="InterPro"/>
</dbReference>
<proteinExistence type="predicted"/>
<name>A0A1H8BPE9_STIAU</name>
<dbReference type="RefSeq" id="WP_075010341.1">
    <property type="nucleotide sequence ID" value="NZ_FOAP01000024.1"/>
</dbReference>
<dbReference type="PANTHER" id="PTHR42942">
    <property type="entry name" value="6-O-METHYLGUANINE DNA METHYLTRANSFERASE"/>
    <property type="match status" value="1"/>
</dbReference>
<dbReference type="AlphaFoldDB" id="A0A1H8BPE9"/>
<evidence type="ECO:0000259" key="2">
    <source>
        <dbReference type="Pfam" id="PF01035"/>
    </source>
</evidence>
<dbReference type="Pfam" id="PF01035">
    <property type="entry name" value="DNA_binding_1"/>
    <property type="match status" value="1"/>
</dbReference>
<feature type="domain" description="Methylated-DNA-[protein]-cysteine S-methyltransferase DNA binding" evidence="2">
    <location>
        <begin position="12"/>
        <end position="87"/>
    </location>
</feature>
<dbReference type="GO" id="GO:0032259">
    <property type="term" value="P:methylation"/>
    <property type="evidence" value="ECO:0007669"/>
    <property type="project" value="UniProtKB-KW"/>
</dbReference>
<keyword evidence="1" id="KW-0227">DNA damage</keyword>
<dbReference type="InterPro" id="IPR014048">
    <property type="entry name" value="MethylDNA_cys_MeTrfase_DNA-bd"/>
</dbReference>
<protein>
    <submittedName>
        <fullName evidence="3">Methylated-DNA-protein-cysteine methyltransferase related protein</fullName>
    </submittedName>
</protein>
<organism evidence="3 4">
    <name type="scientific">Stigmatella aurantiaca</name>
    <dbReference type="NCBI Taxonomy" id="41"/>
    <lineage>
        <taxon>Bacteria</taxon>
        <taxon>Pseudomonadati</taxon>
        <taxon>Myxococcota</taxon>
        <taxon>Myxococcia</taxon>
        <taxon>Myxococcales</taxon>
        <taxon>Cystobacterineae</taxon>
        <taxon>Archangiaceae</taxon>
        <taxon>Stigmatella</taxon>
    </lineage>
</organism>
<dbReference type="GO" id="GO:0008168">
    <property type="term" value="F:methyltransferase activity"/>
    <property type="evidence" value="ECO:0007669"/>
    <property type="project" value="UniProtKB-KW"/>
</dbReference>
<dbReference type="CDD" id="cd06445">
    <property type="entry name" value="ATase"/>
    <property type="match status" value="1"/>
</dbReference>
<keyword evidence="4" id="KW-1185">Reference proteome</keyword>
<dbReference type="InterPro" id="IPR052520">
    <property type="entry name" value="ATL_DNA_repair"/>
</dbReference>
<dbReference type="OrthoDB" id="9132167at2"/>
<keyword evidence="3" id="KW-0489">Methyltransferase</keyword>
<keyword evidence="3" id="KW-0808">Transferase</keyword>
<dbReference type="EMBL" id="FOAP01000024">
    <property type="protein sequence ID" value="SEM84781.1"/>
    <property type="molecule type" value="Genomic_DNA"/>
</dbReference>
<evidence type="ECO:0000313" key="4">
    <source>
        <dbReference type="Proteomes" id="UP000182719"/>
    </source>
</evidence>
<dbReference type="InterPro" id="IPR036388">
    <property type="entry name" value="WH-like_DNA-bd_sf"/>
</dbReference>
<evidence type="ECO:0000313" key="3">
    <source>
        <dbReference type="EMBL" id="SEM84781.1"/>
    </source>
</evidence>
<gene>
    <name evidence="3" type="ORF">SAMN05444354_12454</name>
</gene>
<sequence length="137" mass="15064">MSLSSSDERGYYERIYKVVQQVPPGKVTTYGDVAAIVAEGCDARIVGHAMGALGPRSVEVPWQRVIGRTGRITTSGLHQRDKLEAEGIGFDERGYALMERFRWEGPSAEWAQANGCKTLSSEAAAEEETPDSQLRLF</sequence>
<dbReference type="Gene3D" id="1.10.10.10">
    <property type="entry name" value="Winged helix-like DNA-binding domain superfamily/Winged helix DNA-binding domain"/>
    <property type="match status" value="1"/>
</dbReference>
<dbReference type="Proteomes" id="UP000182719">
    <property type="component" value="Unassembled WGS sequence"/>
</dbReference>
<dbReference type="InterPro" id="IPR036217">
    <property type="entry name" value="MethylDNA_cys_MeTrfase_DNAb"/>
</dbReference>
<reference evidence="4" key="1">
    <citation type="submission" date="2016-10" db="EMBL/GenBank/DDBJ databases">
        <authorList>
            <person name="Varghese N."/>
            <person name="Submissions S."/>
        </authorList>
    </citation>
    <scope>NUCLEOTIDE SEQUENCE [LARGE SCALE GENOMIC DNA]</scope>
    <source>
        <strain evidence="4">DSM 17044</strain>
    </source>
</reference>
<evidence type="ECO:0000256" key="1">
    <source>
        <dbReference type="ARBA" id="ARBA00022763"/>
    </source>
</evidence>